<organism evidence="2">
    <name type="scientific">Oryza punctata</name>
    <name type="common">Red rice</name>
    <dbReference type="NCBI Taxonomy" id="4537"/>
    <lineage>
        <taxon>Eukaryota</taxon>
        <taxon>Viridiplantae</taxon>
        <taxon>Streptophyta</taxon>
        <taxon>Embryophyta</taxon>
        <taxon>Tracheophyta</taxon>
        <taxon>Spermatophyta</taxon>
        <taxon>Magnoliopsida</taxon>
        <taxon>Liliopsida</taxon>
        <taxon>Poales</taxon>
        <taxon>Poaceae</taxon>
        <taxon>BOP clade</taxon>
        <taxon>Oryzoideae</taxon>
        <taxon>Oryzeae</taxon>
        <taxon>Oryzinae</taxon>
        <taxon>Oryza</taxon>
    </lineage>
</organism>
<proteinExistence type="predicted"/>
<dbReference type="Gramene" id="OPUNC06G17460.1">
    <property type="protein sequence ID" value="OPUNC06G17460.1"/>
    <property type="gene ID" value="OPUNC06G17460"/>
</dbReference>
<name>A0A0E0LCX2_ORYPU</name>
<evidence type="ECO:0000313" key="3">
    <source>
        <dbReference type="Proteomes" id="UP000026962"/>
    </source>
</evidence>
<evidence type="ECO:0000313" key="2">
    <source>
        <dbReference type="EnsemblPlants" id="OPUNC06G17460.1"/>
    </source>
</evidence>
<feature type="compositionally biased region" description="Acidic residues" evidence="1">
    <location>
        <begin position="21"/>
        <end position="31"/>
    </location>
</feature>
<dbReference type="HOGENOM" id="CLU_1398375_0_0_1"/>
<keyword evidence="3" id="KW-1185">Reference proteome</keyword>
<accession>A0A0E0LCX2</accession>
<protein>
    <submittedName>
        <fullName evidence="2">Uncharacterized protein</fullName>
    </submittedName>
</protein>
<dbReference type="Proteomes" id="UP000026962">
    <property type="component" value="Chromosome 6"/>
</dbReference>
<feature type="compositionally biased region" description="Basic residues" evidence="1">
    <location>
        <begin position="72"/>
        <end position="89"/>
    </location>
</feature>
<dbReference type="EnsemblPlants" id="OPUNC06G17460.1">
    <property type="protein sequence ID" value="OPUNC06G17460.1"/>
    <property type="gene ID" value="OPUNC06G17460"/>
</dbReference>
<evidence type="ECO:0000256" key="1">
    <source>
        <dbReference type="SAM" id="MobiDB-lite"/>
    </source>
</evidence>
<feature type="compositionally biased region" description="Pro residues" evidence="1">
    <location>
        <begin position="92"/>
        <end position="110"/>
    </location>
</feature>
<dbReference type="AlphaFoldDB" id="A0A0E0LCX2"/>
<reference evidence="2" key="2">
    <citation type="submission" date="2018-05" db="EMBL/GenBank/DDBJ databases">
        <title>OpunRS2 (Oryza punctata Reference Sequence Version 2).</title>
        <authorList>
            <person name="Zhang J."/>
            <person name="Kudrna D."/>
            <person name="Lee S."/>
            <person name="Talag J."/>
            <person name="Welchert J."/>
            <person name="Wing R.A."/>
        </authorList>
    </citation>
    <scope>NUCLEOTIDE SEQUENCE [LARGE SCALE GENOMIC DNA]</scope>
</reference>
<feature type="region of interest" description="Disordered" evidence="1">
    <location>
        <begin position="1"/>
        <end position="118"/>
    </location>
</feature>
<sequence>MASSMEEHVAPSPVRYCGVAEDYEQQEDEEPPSPMSPSRVSSPLPLPEQKVSAAYRTELRRKNALINNGPRYRFRRPGEKRRKKHKSKQHYAPPPPPSPRPRPSPSPPSPAYEVSPTLEPSDPVWMRQSVMYAEAALEHYNAAVACNGGVKYELVRAITSGAIITCRALRPRQLYSQGQWHLAGAALLRRGAQRR</sequence>
<reference evidence="2" key="1">
    <citation type="submission" date="2015-04" db="UniProtKB">
        <authorList>
            <consortium name="EnsemblPlants"/>
        </authorList>
    </citation>
    <scope>IDENTIFICATION</scope>
</reference>